<feature type="transmembrane region" description="Helical" evidence="2">
    <location>
        <begin position="15"/>
        <end position="33"/>
    </location>
</feature>
<dbReference type="RefSeq" id="WP_284061754.1">
    <property type="nucleotide sequence ID" value="NZ_CP126158.1"/>
</dbReference>
<name>A0ABD5TDW4_9EURY</name>
<dbReference type="Pfam" id="PF24460">
    <property type="entry name" value="DUF7575"/>
    <property type="match status" value="1"/>
</dbReference>
<feature type="region of interest" description="Disordered" evidence="1">
    <location>
        <begin position="111"/>
        <end position="151"/>
    </location>
</feature>
<keyword evidence="2" id="KW-0812">Transmembrane</keyword>
<evidence type="ECO:0000256" key="2">
    <source>
        <dbReference type="SAM" id="Phobius"/>
    </source>
</evidence>
<evidence type="ECO:0000259" key="3">
    <source>
        <dbReference type="Pfam" id="PF24460"/>
    </source>
</evidence>
<accession>A0ABD5TDW4</accession>
<keyword evidence="2" id="KW-0472">Membrane</keyword>
<feature type="domain" description="DUF7575" evidence="3">
    <location>
        <begin position="151"/>
        <end position="177"/>
    </location>
</feature>
<dbReference type="AlphaFoldDB" id="A0ABD5TDW4"/>
<reference evidence="4 5" key="1">
    <citation type="journal article" date="2019" name="Int. J. Syst. Evol. Microbiol.">
        <title>The Global Catalogue of Microorganisms (GCM) 10K type strain sequencing project: providing services to taxonomists for standard genome sequencing and annotation.</title>
        <authorList>
            <consortium name="The Broad Institute Genomics Platform"/>
            <consortium name="The Broad Institute Genome Sequencing Center for Infectious Disease"/>
            <person name="Wu L."/>
            <person name="Ma J."/>
        </authorList>
    </citation>
    <scope>NUCLEOTIDE SEQUENCE [LARGE SCALE GENOMIC DNA]</scope>
    <source>
        <strain evidence="4 5">SYNS20</strain>
    </source>
</reference>
<keyword evidence="2" id="KW-1133">Transmembrane helix</keyword>
<feature type="region of interest" description="Disordered" evidence="1">
    <location>
        <begin position="179"/>
        <end position="198"/>
    </location>
</feature>
<dbReference type="GeneID" id="81210737"/>
<keyword evidence="5" id="KW-1185">Reference proteome</keyword>
<evidence type="ECO:0000313" key="4">
    <source>
        <dbReference type="EMBL" id="MFC6787605.1"/>
    </source>
</evidence>
<dbReference type="EMBL" id="JBHSWX010000012">
    <property type="protein sequence ID" value="MFC6787605.1"/>
    <property type="molecule type" value="Genomic_DNA"/>
</dbReference>
<sequence length="198" mass="19848">MNLPRFGGPTGRKRPWLAVLLALAVTGLGHAYLRRWLRGFGWFAATFAAVLLLVPPEVIEALNAGATVSNPVEALPPVIVVLASAVDAYLLARATHDESGAAVRPAAAGAGARADGADGGNDADGANGASQLGAPGRGAGAAAGGASTDDEAPACPNCGKELDADLDFCPWCTTRLDWADAGSPEATDGDDGDGDSRS</sequence>
<dbReference type="InterPro" id="IPR055997">
    <property type="entry name" value="DUF7575"/>
</dbReference>
<dbReference type="Proteomes" id="UP001596443">
    <property type="component" value="Unassembled WGS sequence"/>
</dbReference>
<gene>
    <name evidence="4" type="ORF">ACFQFD_16835</name>
</gene>
<feature type="compositionally biased region" description="Acidic residues" evidence="1">
    <location>
        <begin position="187"/>
        <end position="198"/>
    </location>
</feature>
<proteinExistence type="predicted"/>
<protein>
    <submittedName>
        <fullName evidence="4">Zinc ribbon domain-containing protein</fullName>
    </submittedName>
</protein>
<feature type="transmembrane region" description="Helical" evidence="2">
    <location>
        <begin position="74"/>
        <end position="92"/>
    </location>
</feature>
<evidence type="ECO:0000256" key="1">
    <source>
        <dbReference type="SAM" id="MobiDB-lite"/>
    </source>
</evidence>
<organism evidence="4 5">
    <name type="scientific">Halobaculum halobium</name>
    <dbReference type="NCBI Taxonomy" id="3032281"/>
    <lineage>
        <taxon>Archaea</taxon>
        <taxon>Methanobacteriati</taxon>
        <taxon>Methanobacteriota</taxon>
        <taxon>Stenosarchaea group</taxon>
        <taxon>Halobacteria</taxon>
        <taxon>Halobacteriales</taxon>
        <taxon>Haloferacaceae</taxon>
        <taxon>Halobaculum</taxon>
    </lineage>
</organism>
<feature type="transmembrane region" description="Helical" evidence="2">
    <location>
        <begin position="40"/>
        <end position="59"/>
    </location>
</feature>
<evidence type="ECO:0000313" key="5">
    <source>
        <dbReference type="Proteomes" id="UP001596443"/>
    </source>
</evidence>
<comment type="caution">
    <text evidence="4">The sequence shown here is derived from an EMBL/GenBank/DDBJ whole genome shotgun (WGS) entry which is preliminary data.</text>
</comment>